<name>A0A0W0F0U1_MONRR</name>
<dbReference type="AlphaFoldDB" id="A0A0W0F0U1"/>
<protein>
    <submittedName>
        <fullName evidence="2">Uncharacterized protein</fullName>
    </submittedName>
</protein>
<accession>A0A0W0F0U1</accession>
<feature type="region of interest" description="Disordered" evidence="1">
    <location>
        <begin position="336"/>
        <end position="356"/>
    </location>
</feature>
<comment type="caution">
    <text evidence="2">The sequence shown here is derived from an EMBL/GenBank/DDBJ whole genome shotgun (WGS) entry which is preliminary data.</text>
</comment>
<evidence type="ECO:0000313" key="2">
    <source>
        <dbReference type="EMBL" id="KTB29933.1"/>
    </source>
</evidence>
<dbReference type="EMBL" id="LATX01002403">
    <property type="protein sequence ID" value="KTB29933.1"/>
    <property type="molecule type" value="Genomic_DNA"/>
</dbReference>
<dbReference type="Proteomes" id="UP000054988">
    <property type="component" value="Unassembled WGS sequence"/>
</dbReference>
<evidence type="ECO:0000313" key="3">
    <source>
        <dbReference type="Proteomes" id="UP000054988"/>
    </source>
</evidence>
<reference evidence="2 3" key="1">
    <citation type="submission" date="2015-12" db="EMBL/GenBank/DDBJ databases">
        <title>Draft genome sequence of Moniliophthora roreri, the causal agent of frosty pod rot of cacao.</title>
        <authorList>
            <person name="Aime M.C."/>
            <person name="Diaz-Valderrama J.R."/>
            <person name="Kijpornyongpan T."/>
            <person name="Phillips-Mora W."/>
        </authorList>
    </citation>
    <scope>NUCLEOTIDE SEQUENCE [LARGE SCALE GENOMIC DNA]</scope>
    <source>
        <strain evidence="2 3">MCA 2952</strain>
    </source>
</reference>
<proteinExistence type="predicted"/>
<sequence length="356" mass="39147">MIVAFRESKASHGAGVYTSSDVFKDAGISPFLTFDEVFLNPSRLAHIILAYYTFVYKVCKEDGIIKLVHSAVHGTLLAPTETQRLRYAYYLSVYGKELVYCTEREAQLIERYIETISIPSGNWSQHDLNMALYDVFEPSNVCQALMNDGACLGHLVFGIEKWKELSGCCKEALETVTSDMISKKWKLLSGIVFQLLGEVREASLFSTIVKKGTTDVAIGPLEYCGNAVWSRVGKLTVVSPCREDPTLSSFALACQIQGYLRRKNKIDAPEKAKTAMSKSHQLKVSKGITAVLKGPQHLSSSSLALESSPLALLPVQPAKCCRLSADKHLALSGVEIEKENGGSTPSLAEHKHRHST</sequence>
<evidence type="ECO:0000256" key="1">
    <source>
        <dbReference type="SAM" id="MobiDB-lite"/>
    </source>
</evidence>
<gene>
    <name evidence="2" type="ORF">WG66_17492</name>
</gene>
<organism evidence="2 3">
    <name type="scientific">Moniliophthora roreri</name>
    <name type="common">Frosty pod rot fungus</name>
    <name type="synonym">Monilia roreri</name>
    <dbReference type="NCBI Taxonomy" id="221103"/>
    <lineage>
        <taxon>Eukaryota</taxon>
        <taxon>Fungi</taxon>
        <taxon>Dikarya</taxon>
        <taxon>Basidiomycota</taxon>
        <taxon>Agaricomycotina</taxon>
        <taxon>Agaricomycetes</taxon>
        <taxon>Agaricomycetidae</taxon>
        <taxon>Agaricales</taxon>
        <taxon>Marasmiineae</taxon>
        <taxon>Marasmiaceae</taxon>
        <taxon>Moniliophthora</taxon>
    </lineage>
</organism>